<gene>
    <name evidence="1" type="ordered locus">YG5714_1283</name>
</gene>
<reference evidence="1 2" key="1">
    <citation type="journal article" date="2009" name="Proc. Natl. Acad. Sci. U.S.A.">
        <title>Biogeography of the Sulfolobus islandicus pan-genome.</title>
        <authorList>
            <person name="Reno M.L."/>
            <person name="Held N.L."/>
            <person name="Fields C.J."/>
            <person name="Burke P.V."/>
            <person name="Whitaker R.J."/>
        </authorList>
    </citation>
    <scope>NUCLEOTIDE SEQUENCE [LARGE SCALE GENOMIC DNA]</scope>
    <source>
        <strain evidence="2">Y.G.57.14 / Yellowstone #1</strain>
    </source>
</reference>
<evidence type="ECO:0000313" key="2">
    <source>
        <dbReference type="Proteomes" id="UP000002308"/>
    </source>
</evidence>
<dbReference type="RefSeq" id="WP_012716138.1">
    <property type="nucleotide sequence ID" value="NC_012622.1"/>
</dbReference>
<dbReference type="HOGENOM" id="CLU_2581583_0_0_2"/>
<dbReference type="AlphaFoldDB" id="C3NE10"/>
<sequence>MQNVKNTSYVVGNPDGMYSKEREAFDMLKPQDRDEAFHYLTILENAFVKNWLIINEYKKISINVRKDPYPLFKPFVSSYY</sequence>
<name>C3NE10_SACI7</name>
<organism evidence="1 2">
    <name type="scientific">Saccharolobus islandicus (strain Y.G.57.14 / Yellowstone #1)</name>
    <name type="common">Sulfolobus islandicus</name>
    <dbReference type="NCBI Taxonomy" id="439386"/>
    <lineage>
        <taxon>Archaea</taxon>
        <taxon>Thermoproteota</taxon>
        <taxon>Thermoprotei</taxon>
        <taxon>Sulfolobales</taxon>
        <taxon>Sulfolobaceae</taxon>
        <taxon>Saccharolobus</taxon>
    </lineage>
</organism>
<proteinExistence type="predicted"/>
<evidence type="ECO:0000313" key="1">
    <source>
        <dbReference type="EMBL" id="ACP45549.1"/>
    </source>
</evidence>
<accession>C3NE10</accession>
<dbReference type="GeneID" id="7807509"/>
<protein>
    <submittedName>
        <fullName evidence="1">Uncharacterized protein</fullName>
    </submittedName>
</protein>
<dbReference type="KEGG" id="siy:YG5714_1283"/>
<dbReference type="EMBL" id="CP001403">
    <property type="protein sequence ID" value="ACP45549.1"/>
    <property type="molecule type" value="Genomic_DNA"/>
</dbReference>
<dbReference type="Proteomes" id="UP000002308">
    <property type="component" value="Chromosome"/>
</dbReference>